<protein>
    <submittedName>
        <fullName evidence="1">Uncharacterized protein</fullName>
    </submittedName>
</protein>
<accession>A0A6V8NR65</accession>
<sequence length="53" mass="6051">QETKERRQRIGPSFPASFEEGKNILQWSVWLDVVTMMGRGSYKNSMSNGSSEI</sequence>
<feature type="non-terminal residue" evidence="1">
    <location>
        <position position="1"/>
    </location>
</feature>
<gene>
    <name evidence="1" type="ORF">HKBW3S06_01096</name>
</gene>
<reference evidence="1 2" key="1">
    <citation type="journal article" date="2020" name="Front. Microbiol.">
        <title>Single-cell genomics of novel Actinobacteria with the Wood-Ljungdahl pathway discovered in a serpentinizing system.</title>
        <authorList>
            <person name="Merino N."/>
            <person name="Kawai M."/>
            <person name="Boyd E.S."/>
            <person name="Colman D.R."/>
            <person name="McGlynn S.E."/>
            <person name="Nealson K.H."/>
            <person name="Kurokawa K."/>
            <person name="Hongoh Y."/>
        </authorList>
    </citation>
    <scope>NUCLEOTIDE SEQUENCE [LARGE SCALE GENOMIC DNA]</scope>
    <source>
        <strain evidence="1 2">S06</strain>
    </source>
</reference>
<dbReference type="AlphaFoldDB" id="A0A6V8NR65"/>
<evidence type="ECO:0000313" key="1">
    <source>
        <dbReference type="EMBL" id="GFP21870.1"/>
    </source>
</evidence>
<dbReference type="EMBL" id="BLRV01000125">
    <property type="protein sequence ID" value="GFP21870.1"/>
    <property type="molecule type" value="Genomic_DNA"/>
</dbReference>
<dbReference type="Proteomes" id="UP000580051">
    <property type="component" value="Unassembled WGS sequence"/>
</dbReference>
<organism evidence="1 2">
    <name type="scientific">Candidatus Hakubella thermalkaliphila</name>
    <dbReference type="NCBI Taxonomy" id="2754717"/>
    <lineage>
        <taxon>Bacteria</taxon>
        <taxon>Bacillati</taxon>
        <taxon>Actinomycetota</taxon>
        <taxon>Actinomycetota incertae sedis</taxon>
        <taxon>Candidatus Hakubellales</taxon>
        <taxon>Candidatus Hakubellaceae</taxon>
        <taxon>Candidatus Hakubella</taxon>
    </lineage>
</organism>
<proteinExistence type="predicted"/>
<evidence type="ECO:0000313" key="2">
    <source>
        <dbReference type="Proteomes" id="UP000580051"/>
    </source>
</evidence>
<comment type="caution">
    <text evidence="1">The sequence shown here is derived from an EMBL/GenBank/DDBJ whole genome shotgun (WGS) entry which is preliminary data.</text>
</comment>
<name>A0A6V8NR65_9ACTN</name>